<dbReference type="NCBIfam" id="NF002870">
    <property type="entry name" value="PRK03188.1"/>
    <property type="match status" value="1"/>
</dbReference>
<dbReference type="EC" id="2.7.1.148" evidence="2 9"/>
<dbReference type="InterPro" id="IPR014721">
    <property type="entry name" value="Ribsml_uS5_D2-typ_fold_subgr"/>
</dbReference>
<dbReference type="NCBIfam" id="TIGR00154">
    <property type="entry name" value="ispE"/>
    <property type="match status" value="1"/>
</dbReference>
<dbReference type="RefSeq" id="WP_311424271.1">
    <property type="nucleotide sequence ID" value="NZ_JAVREH010000029.1"/>
</dbReference>
<feature type="domain" description="GHMP kinase C-terminal" evidence="11">
    <location>
        <begin position="210"/>
        <end position="281"/>
    </location>
</feature>
<accession>A0ABU2JEL8</accession>
<evidence type="ECO:0000256" key="1">
    <source>
        <dbReference type="ARBA" id="ARBA00009684"/>
    </source>
</evidence>
<dbReference type="InterPro" id="IPR036554">
    <property type="entry name" value="GHMP_kinase_C_sf"/>
</dbReference>
<dbReference type="InterPro" id="IPR013750">
    <property type="entry name" value="GHMP_kinase_C_dom"/>
</dbReference>
<evidence type="ECO:0000259" key="11">
    <source>
        <dbReference type="Pfam" id="PF08544"/>
    </source>
</evidence>
<organism evidence="12 13">
    <name type="scientific">Jatrophihabitans lederbergiae</name>
    <dbReference type="NCBI Taxonomy" id="3075547"/>
    <lineage>
        <taxon>Bacteria</taxon>
        <taxon>Bacillati</taxon>
        <taxon>Actinomycetota</taxon>
        <taxon>Actinomycetes</taxon>
        <taxon>Jatrophihabitantales</taxon>
        <taxon>Jatrophihabitantaceae</taxon>
        <taxon>Jatrophihabitans</taxon>
    </lineage>
</organism>
<sequence>MSETQRMVTVRVPAKINLLLAVGPRRPDGFHELSTVFCAVGLYDTVTASPATDLSVRLTGPESAGLPADARNLAWRAAVLLAEHVGIEPRVRLSIDKAIPVAAGLAGGSADAAATLLACARLWNLTVEPAARDALAAELGSDVSFALHGGCALGTGRGERLRPVPATAASSWVLAAASGGLSTPQVYAELDRQRAAGTGSPAVGGPEPVIAALGSGDPHLLADRLGNDLEPAALALAPYLGATLAAGRRLGALGGLVSGSGPTCAFLAPDGEAAERLAQGLLASGTCRFARAVVGGAARPKLTVRSNQSPDAPLIPAADRTADLPATHVANTLKADGKS</sequence>
<feature type="active site" evidence="9">
    <location>
        <position position="15"/>
    </location>
</feature>
<comment type="pathway">
    <text evidence="9">Isoprenoid biosynthesis; isopentenyl diphosphate biosynthesis via DXP pathway; isopentenyl diphosphate from 1-deoxy-D-xylulose 5-phosphate: step 3/6.</text>
</comment>
<name>A0ABU2JEL8_9ACTN</name>
<feature type="active site" evidence="9">
    <location>
        <position position="142"/>
    </location>
</feature>
<dbReference type="InterPro" id="IPR020568">
    <property type="entry name" value="Ribosomal_Su5_D2-typ_SF"/>
</dbReference>
<keyword evidence="7 9" id="KW-0067">ATP-binding</keyword>
<reference evidence="13" key="1">
    <citation type="submission" date="2023-07" db="EMBL/GenBank/DDBJ databases">
        <title>30 novel species of actinomycetes from the DSMZ collection.</title>
        <authorList>
            <person name="Nouioui I."/>
        </authorList>
    </citation>
    <scope>NUCLEOTIDE SEQUENCE [LARGE SCALE GENOMIC DNA]</scope>
    <source>
        <strain evidence="13">DSM 44399</strain>
    </source>
</reference>
<dbReference type="Proteomes" id="UP001183176">
    <property type="component" value="Unassembled WGS sequence"/>
</dbReference>
<feature type="domain" description="GHMP kinase N-terminal" evidence="10">
    <location>
        <begin position="72"/>
        <end position="150"/>
    </location>
</feature>
<comment type="caution">
    <text evidence="12">The sequence shown here is derived from an EMBL/GenBank/DDBJ whole genome shotgun (WGS) entry which is preliminary data.</text>
</comment>
<evidence type="ECO:0000256" key="5">
    <source>
        <dbReference type="ARBA" id="ARBA00022741"/>
    </source>
</evidence>
<dbReference type="Pfam" id="PF08544">
    <property type="entry name" value="GHMP_kinases_C"/>
    <property type="match status" value="1"/>
</dbReference>
<evidence type="ECO:0000256" key="8">
    <source>
        <dbReference type="ARBA" id="ARBA00032554"/>
    </source>
</evidence>
<keyword evidence="9" id="KW-0414">Isoprene biosynthesis</keyword>
<dbReference type="PANTHER" id="PTHR43527:SF2">
    <property type="entry name" value="4-DIPHOSPHOCYTIDYL-2-C-METHYL-D-ERYTHRITOL KINASE, CHLOROPLASTIC"/>
    <property type="match status" value="1"/>
</dbReference>
<dbReference type="Gene3D" id="3.30.70.890">
    <property type="entry name" value="GHMP kinase, C-terminal domain"/>
    <property type="match status" value="1"/>
</dbReference>
<evidence type="ECO:0000313" key="13">
    <source>
        <dbReference type="Proteomes" id="UP001183176"/>
    </source>
</evidence>
<evidence type="ECO:0000313" key="12">
    <source>
        <dbReference type="EMBL" id="MDT0263124.1"/>
    </source>
</evidence>
<proteinExistence type="inferred from homology"/>
<evidence type="ECO:0000256" key="2">
    <source>
        <dbReference type="ARBA" id="ARBA00012052"/>
    </source>
</evidence>
<comment type="function">
    <text evidence="9">Catalyzes the phosphorylation of the position 2 hydroxy group of 4-diphosphocytidyl-2C-methyl-D-erythritol.</text>
</comment>
<keyword evidence="4 9" id="KW-0808">Transferase</keyword>
<keyword evidence="5 9" id="KW-0547">Nucleotide-binding</keyword>
<dbReference type="SUPFAM" id="SSF55060">
    <property type="entry name" value="GHMP Kinase, C-terminal domain"/>
    <property type="match status" value="1"/>
</dbReference>
<dbReference type="Gene3D" id="3.30.230.10">
    <property type="match status" value="1"/>
</dbReference>
<evidence type="ECO:0000256" key="6">
    <source>
        <dbReference type="ARBA" id="ARBA00022777"/>
    </source>
</evidence>
<dbReference type="GO" id="GO:0050515">
    <property type="term" value="F:4-(cytidine 5'-diphospho)-2-C-methyl-D-erythritol kinase activity"/>
    <property type="evidence" value="ECO:0007669"/>
    <property type="project" value="UniProtKB-EC"/>
</dbReference>
<dbReference type="HAMAP" id="MF_00061">
    <property type="entry name" value="IspE"/>
    <property type="match status" value="1"/>
</dbReference>
<feature type="binding site" evidence="9">
    <location>
        <begin position="100"/>
        <end position="110"/>
    </location>
    <ligand>
        <name>ATP</name>
        <dbReference type="ChEBI" id="CHEBI:30616"/>
    </ligand>
</feature>
<protein>
    <recommendedName>
        <fullName evidence="3 9">4-diphosphocytidyl-2-C-methyl-D-erythritol kinase</fullName>
        <shortName evidence="9">CMK</shortName>
        <ecNumber evidence="2 9">2.7.1.148</ecNumber>
    </recommendedName>
    <alternativeName>
        <fullName evidence="8 9">4-(cytidine-5'-diphospho)-2-C-methyl-D-erythritol kinase</fullName>
    </alternativeName>
</protein>
<evidence type="ECO:0000256" key="3">
    <source>
        <dbReference type="ARBA" id="ARBA00017473"/>
    </source>
</evidence>
<evidence type="ECO:0000259" key="10">
    <source>
        <dbReference type="Pfam" id="PF00288"/>
    </source>
</evidence>
<dbReference type="EMBL" id="JAVREH010000029">
    <property type="protein sequence ID" value="MDT0263124.1"/>
    <property type="molecule type" value="Genomic_DNA"/>
</dbReference>
<gene>
    <name evidence="9" type="primary">ispE</name>
    <name evidence="12" type="ORF">RM423_17180</name>
</gene>
<dbReference type="InterPro" id="IPR006204">
    <property type="entry name" value="GHMP_kinase_N_dom"/>
</dbReference>
<evidence type="ECO:0000256" key="7">
    <source>
        <dbReference type="ARBA" id="ARBA00022840"/>
    </source>
</evidence>
<dbReference type="InterPro" id="IPR004424">
    <property type="entry name" value="IspE"/>
</dbReference>
<dbReference type="PIRSF" id="PIRSF010376">
    <property type="entry name" value="IspE"/>
    <property type="match status" value="1"/>
</dbReference>
<comment type="catalytic activity">
    <reaction evidence="9">
        <text>4-CDP-2-C-methyl-D-erythritol + ATP = 4-CDP-2-C-methyl-D-erythritol 2-phosphate + ADP + H(+)</text>
        <dbReference type="Rhea" id="RHEA:18437"/>
        <dbReference type="ChEBI" id="CHEBI:15378"/>
        <dbReference type="ChEBI" id="CHEBI:30616"/>
        <dbReference type="ChEBI" id="CHEBI:57823"/>
        <dbReference type="ChEBI" id="CHEBI:57919"/>
        <dbReference type="ChEBI" id="CHEBI:456216"/>
        <dbReference type="EC" id="2.7.1.148"/>
    </reaction>
</comment>
<comment type="similarity">
    <text evidence="1 9">Belongs to the GHMP kinase family. IspE subfamily.</text>
</comment>
<dbReference type="SUPFAM" id="SSF54211">
    <property type="entry name" value="Ribosomal protein S5 domain 2-like"/>
    <property type="match status" value="1"/>
</dbReference>
<evidence type="ECO:0000256" key="9">
    <source>
        <dbReference type="HAMAP-Rule" id="MF_00061"/>
    </source>
</evidence>
<evidence type="ECO:0000256" key="4">
    <source>
        <dbReference type="ARBA" id="ARBA00022679"/>
    </source>
</evidence>
<keyword evidence="13" id="KW-1185">Reference proteome</keyword>
<dbReference type="Pfam" id="PF00288">
    <property type="entry name" value="GHMP_kinases_N"/>
    <property type="match status" value="1"/>
</dbReference>
<keyword evidence="6 9" id="KW-0418">Kinase</keyword>
<dbReference type="PANTHER" id="PTHR43527">
    <property type="entry name" value="4-DIPHOSPHOCYTIDYL-2-C-METHYL-D-ERYTHRITOL KINASE, CHLOROPLASTIC"/>
    <property type="match status" value="1"/>
</dbReference>